<organism evidence="2 3">
    <name type="scientific">Conchiformibius steedae DSM 2580</name>
    <dbReference type="NCBI Taxonomy" id="1121352"/>
    <lineage>
        <taxon>Bacteria</taxon>
        <taxon>Pseudomonadati</taxon>
        <taxon>Pseudomonadota</taxon>
        <taxon>Betaproteobacteria</taxon>
        <taxon>Neisseriales</taxon>
        <taxon>Neisseriaceae</taxon>
        <taxon>Conchiformibius</taxon>
    </lineage>
</organism>
<evidence type="ECO:0000256" key="1">
    <source>
        <dbReference type="SAM" id="MobiDB-lite"/>
    </source>
</evidence>
<dbReference type="EMBL" id="CP097501">
    <property type="protein sequence ID" value="URD67907.1"/>
    <property type="molecule type" value="Genomic_DNA"/>
</dbReference>
<feature type="compositionally biased region" description="Low complexity" evidence="1">
    <location>
        <begin position="30"/>
        <end position="48"/>
    </location>
</feature>
<name>A0AAE9HX05_9NEIS</name>
<evidence type="ECO:0000313" key="2">
    <source>
        <dbReference type="EMBL" id="URD67907.1"/>
    </source>
</evidence>
<sequence>MMAIPYRQKTAKSPYRENETGWKITTATAQMQSKQSSGKRQSSSDNHG</sequence>
<dbReference type="AlphaFoldDB" id="A0AAE9HX05"/>
<gene>
    <name evidence="2" type="ORF">LNQ82_01725</name>
</gene>
<feature type="region of interest" description="Disordered" evidence="1">
    <location>
        <begin position="1"/>
        <end position="48"/>
    </location>
</feature>
<proteinExistence type="predicted"/>
<reference evidence="2" key="1">
    <citation type="submission" date="2022-05" db="EMBL/GenBank/DDBJ databases">
        <title>Alysiella filiformis genome sequencing.</title>
        <authorList>
            <person name="Viehboeck T."/>
        </authorList>
    </citation>
    <scope>NUCLEOTIDE SEQUENCE</scope>
    <source>
        <strain evidence="2">DSM 2580</strain>
    </source>
</reference>
<dbReference type="RefSeq" id="WP_156932241.1">
    <property type="nucleotide sequence ID" value="NZ_CP097501.1"/>
</dbReference>
<evidence type="ECO:0000313" key="3">
    <source>
        <dbReference type="Proteomes" id="UP001056819"/>
    </source>
</evidence>
<dbReference type="Proteomes" id="UP001056819">
    <property type="component" value="Chromosome"/>
</dbReference>
<protein>
    <submittedName>
        <fullName evidence="2">Uncharacterized protein</fullName>
    </submittedName>
</protein>
<accession>A0AAE9HX05</accession>